<comment type="caution">
    <text evidence="3">The sequence shown here is derived from an EMBL/GenBank/DDBJ whole genome shotgun (WGS) entry which is preliminary data.</text>
</comment>
<dbReference type="GO" id="GO:0046872">
    <property type="term" value="F:metal ion binding"/>
    <property type="evidence" value="ECO:0007669"/>
    <property type="project" value="UniProtKB-KW"/>
</dbReference>
<dbReference type="OrthoDB" id="5347391at2"/>
<evidence type="ECO:0000313" key="4">
    <source>
        <dbReference type="Proteomes" id="UP000004358"/>
    </source>
</evidence>
<evidence type="ECO:0000313" key="3">
    <source>
        <dbReference type="EMBL" id="EAQ78814.1"/>
    </source>
</evidence>
<dbReference type="Proteomes" id="UP000004358">
    <property type="component" value="Unassembled WGS sequence"/>
</dbReference>
<dbReference type="InterPro" id="IPR008007">
    <property type="entry name" value="Peptidase_M42"/>
</dbReference>
<protein>
    <recommendedName>
        <fullName evidence="5">Peptidase M42</fullName>
    </recommendedName>
</protein>
<dbReference type="InterPro" id="IPR051464">
    <property type="entry name" value="Peptidase_M42_aminopept"/>
</dbReference>
<dbReference type="PANTHER" id="PTHR32481">
    <property type="entry name" value="AMINOPEPTIDASE"/>
    <property type="match status" value="1"/>
</dbReference>
<proteinExistence type="predicted"/>
<dbReference type="HOGENOM" id="CLU_764909_0_0_0"/>
<evidence type="ECO:0000256" key="2">
    <source>
        <dbReference type="ARBA" id="ARBA00022801"/>
    </source>
</evidence>
<name>A3ZXL9_9BACT</name>
<dbReference type="AlphaFoldDB" id="A3ZXL9"/>
<gene>
    <name evidence="3" type="ORF">DSM3645_29971</name>
</gene>
<dbReference type="SUPFAM" id="SSF53187">
    <property type="entry name" value="Zn-dependent exopeptidases"/>
    <property type="match status" value="1"/>
</dbReference>
<dbReference type="PANTHER" id="PTHR32481:SF0">
    <property type="entry name" value="AMINOPEPTIDASE YPDE-RELATED"/>
    <property type="match status" value="1"/>
</dbReference>
<sequence>MSIATFSRIAGAENLSGSPLIDADLADFLDILQLLIREPSVVGAEDSFFRVLRRELEEVGARVQYYQGVLVAQGPRPYDLILSAHIDRHGLLCTGPNEFQYAAFIASNRCDLTGDSVSEQMMYNIGDRFAGQRVQAHLPYAGTYLGQAAITRSYVCPQRHNLIFELNGLEFLQPGTPISFLDRLKIENGFLSAQLDNVLSVAMLVHLFRKGFRGTCLFTAQEEAGRSWRYALEWFKRQHLTTQKLIVVDTSPFPCTPTATAQQLVLRRKDASGEFAGGITDELQNRCNDLGITTMFKDAYIESQNVDRCKPLSLGRTELGRLAAATCGEINGTTLQIPTTGYHTAEETASLESVAAAIRLLSTYL</sequence>
<dbReference type="Pfam" id="PF05343">
    <property type="entry name" value="Peptidase_M42"/>
    <property type="match status" value="1"/>
</dbReference>
<dbReference type="STRING" id="314230.DSM3645_29971"/>
<dbReference type="eggNOG" id="COG1363">
    <property type="taxonomic scope" value="Bacteria"/>
</dbReference>
<evidence type="ECO:0008006" key="5">
    <source>
        <dbReference type="Google" id="ProtNLM"/>
    </source>
</evidence>
<reference evidence="3 4" key="1">
    <citation type="submission" date="2006-02" db="EMBL/GenBank/DDBJ databases">
        <authorList>
            <person name="Amann R."/>
            <person name="Ferriera S."/>
            <person name="Johnson J."/>
            <person name="Kravitz S."/>
            <person name="Halpern A."/>
            <person name="Remington K."/>
            <person name="Beeson K."/>
            <person name="Tran B."/>
            <person name="Rogers Y.-H."/>
            <person name="Friedman R."/>
            <person name="Venter J.C."/>
        </authorList>
    </citation>
    <scope>NUCLEOTIDE SEQUENCE [LARGE SCALE GENOMIC DNA]</scope>
    <source>
        <strain evidence="3 4">DSM 3645</strain>
    </source>
</reference>
<organism evidence="3 4">
    <name type="scientific">Blastopirellula marina DSM 3645</name>
    <dbReference type="NCBI Taxonomy" id="314230"/>
    <lineage>
        <taxon>Bacteria</taxon>
        <taxon>Pseudomonadati</taxon>
        <taxon>Planctomycetota</taxon>
        <taxon>Planctomycetia</taxon>
        <taxon>Pirellulales</taxon>
        <taxon>Pirellulaceae</taxon>
        <taxon>Blastopirellula</taxon>
    </lineage>
</organism>
<evidence type="ECO:0000256" key="1">
    <source>
        <dbReference type="ARBA" id="ARBA00022723"/>
    </source>
</evidence>
<dbReference type="RefSeq" id="WP_002653850.1">
    <property type="nucleotide sequence ID" value="NZ_CH672376.1"/>
</dbReference>
<dbReference type="EMBL" id="AANZ01000018">
    <property type="protein sequence ID" value="EAQ78814.1"/>
    <property type="molecule type" value="Genomic_DNA"/>
</dbReference>
<dbReference type="GO" id="GO:0016787">
    <property type="term" value="F:hydrolase activity"/>
    <property type="evidence" value="ECO:0007669"/>
    <property type="project" value="UniProtKB-KW"/>
</dbReference>
<accession>A3ZXL9</accession>
<keyword evidence="1" id="KW-0479">Metal-binding</keyword>
<dbReference type="Gene3D" id="3.40.630.10">
    <property type="entry name" value="Zn peptidases"/>
    <property type="match status" value="1"/>
</dbReference>
<keyword evidence="2" id="KW-0378">Hydrolase</keyword>